<dbReference type="GO" id="GO:0000447">
    <property type="term" value="P:endonucleolytic cleavage in ITS1 to separate SSU-rRNA from 5.8S rRNA and LSU-rRNA from tricistronic rRNA transcript (SSU-rRNA, 5.8S rRNA, LSU-rRNA)"/>
    <property type="evidence" value="ECO:0007669"/>
    <property type="project" value="TreeGrafter"/>
</dbReference>
<dbReference type="InterPro" id="IPR011989">
    <property type="entry name" value="ARM-like"/>
</dbReference>
<dbReference type="GO" id="GO:0003723">
    <property type="term" value="F:RNA binding"/>
    <property type="evidence" value="ECO:0007669"/>
    <property type="project" value="InterPro"/>
</dbReference>
<evidence type="ECO:0000313" key="4">
    <source>
        <dbReference type="Proteomes" id="UP000286415"/>
    </source>
</evidence>
<dbReference type="Gene3D" id="1.25.10.10">
    <property type="entry name" value="Leucine-rich Repeat Variant"/>
    <property type="match status" value="2"/>
</dbReference>
<gene>
    <name evidence="3" type="ORF">CSKR_112843</name>
</gene>
<protein>
    <submittedName>
        <fullName evidence="3">Nucleolar protein 9</fullName>
    </submittedName>
</protein>
<dbReference type="Pfam" id="PF22493">
    <property type="entry name" value="PUF_NOP9"/>
    <property type="match status" value="1"/>
</dbReference>
<dbReference type="Proteomes" id="UP000286415">
    <property type="component" value="Unassembled WGS sequence"/>
</dbReference>
<accession>A0A8T1MPY8</accession>
<keyword evidence="1" id="KW-0677">Repeat</keyword>
<dbReference type="GO" id="GO:0000472">
    <property type="term" value="P:endonucleolytic cleavage to generate mature 5'-end of SSU-rRNA from (SSU-rRNA, 5.8S rRNA, LSU-rRNA)"/>
    <property type="evidence" value="ECO:0007669"/>
    <property type="project" value="TreeGrafter"/>
</dbReference>
<dbReference type="AlphaFoldDB" id="A0A8T1MPY8"/>
<dbReference type="InterPro" id="IPR001313">
    <property type="entry name" value="Pumilio_RNA-bd_rpt"/>
</dbReference>
<dbReference type="InterPro" id="IPR040000">
    <property type="entry name" value="NOP9"/>
</dbReference>
<keyword evidence="4" id="KW-1185">Reference proteome</keyword>
<evidence type="ECO:0000256" key="1">
    <source>
        <dbReference type="ARBA" id="ARBA00022737"/>
    </source>
</evidence>
<evidence type="ECO:0000256" key="2">
    <source>
        <dbReference type="SAM" id="MobiDB-lite"/>
    </source>
</evidence>
<dbReference type="InterPro" id="IPR016024">
    <property type="entry name" value="ARM-type_fold"/>
</dbReference>
<comment type="caution">
    <text evidence="3">The sequence shown here is derived from an EMBL/GenBank/DDBJ whole genome shotgun (WGS) entry which is preliminary data.</text>
</comment>
<dbReference type="PANTHER" id="PTHR13102:SF0">
    <property type="entry name" value="NUCLEOLAR PROTEIN 9"/>
    <property type="match status" value="1"/>
</dbReference>
<organism evidence="3 4">
    <name type="scientific">Clonorchis sinensis</name>
    <name type="common">Chinese liver fluke</name>
    <dbReference type="NCBI Taxonomy" id="79923"/>
    <lineage>
        <taxon>Eukaryota</taxon>
        <taxon>Metazoa</taxon>
        <taxon>Spiralia</taxon>
        <taxon>Lophotrochozoa</taxon>
        <taxon>Platyhelminthes</taxon>
        <taxon>Trematoda</taxon>
        <taxon>Digenea</taxon>
        <taxon>Opisthorchiida</taxon>
        <taxon>Opisthorchiata</taxon>
        <taxon>Opisthorchiidae</taxon>
        <taxon>Clonorchis</taxon>
    </lineage>
</organism>
<reference evidence="3 4" key="2">
    <citation type="journal article" date="2021" name="Genomics">
        <title>High-quality reference genome for Clonorchis sinensis.</title>
        <authorList>
            <person name="Young N.D."/>
            <person name="Stroehlein A.J."/>
            <person name="Kinkar L."/>
            <person name="Wang T."/>
            <person name="Sohn W.M."/>
            <person name="Chang B.C.H."/>
            <person name="Kaur P."/>
            <person name="Weisz D."/>
            <person name="Dudchenko O."/>
            <person name="Aiden E.L."/>
            <person name="Korhonen P.K."/>
            <person name="Gasser R.B."/>
        </authorList>
    </citation>
    <scope>NUCLEOTIDE SEQUENCE [LARGE SCALE GENOMIC DNA]</scope>
    <source>
        <strain evidence="3">Cs-k2</strain>
    </source>
</reference>
<reference evidence="3 4" key="1">
    <citation type="journal article" date="2018" name="Biotechnol. Adv.">
        <title>Improved genomic resources and new bioinformatic workflow for the carcinogenic parasite Clonorchis sinensis: Biotechnological implications.</title>
        <authorList>
            <person name="Wang D."/>
            <person name="Korhonen P.K."/>
            <person name="Gasser R.B."/>
            <person name="Young N.D."/>
        </authorList>
    </citation>
    <scope>NUCLEOTIDE SEQUENCE [LARGE SCALE GENOMIC DNA]</scope>
    <source>
        <strain evidence="3">Cs-k2</strain>
    </source>
</reference>
<evidence type="ECO:0000313" key="3">
    <source>
        <dbReference type="EMBL" id="KAG5451243.1"/>
    </source>
</evidence>
<dbReference type="PANTHER" id="PTHR13102">
    <property type="entry name" value="NUCLEOLAR PROTEIN 9"/>
    <property type="match status" value="1"/>
</dbReference>
<dbReference type="GO" id="GO:0030686">
    <property type="term" value="C:90S preribosome"/>
    <property type="evidence" value="ECO:0007669"/>
    <property type="project" value="TreeGrafter"/>
</dbReference>
<dbReference type="OrthoDB" id="6229490at2759"/>
<dbReference type="GO" id="GO:0030688">
    <property type="term" value="C:preribosome, small subunit precursor"/>
    <property type="evidence" value="ECO:0007669"/>
    <property type="project" value="TreeGrafter"/>
</dbReference>
<dbReference type="GO" id="GO:0005730">
    <property type="term" value="C:nucleolus"/>
    <property type="evidence" value="ECO:0007669"/>
    <property type="project" value="TreeGrafter"/>
</dbReference>
<sequence>MPRCRNTADLMESDHQDAEKKAFYLHRADNWSSLTDENEKKSFILETFIHLKSDGLAAITCDKKVCRFFEELIPHADVGSLILLLKVFSKNWGHVIRSPYSHHLLYKTIFRCCTDPSCSDPVIADFLHCFLQHIATHTDEYLEHPHGHHSLRLYLQIAAGVNVPKDAVTNTYVATAGLFQPLDENYTVTLTNLVTRFLLASDVYMYSRHSQLCPFLQLLIIVAATREIKPLMDNLKTVMKFAGLFEKSGSNVLPDGFTHQTLSYLTETLISVMRGKQFARFLQKHLLHSENEEQEVNGEVRSTPPVRLMISHPTASRIVRAIIRRLTKLQDMEAIFDALTCVAGQGQSNSGLEDAISGGQHAVVNDLATTCLQETFAPMQRRFLKMLYKAFGHSGKKPLASAGEDSLIRCVVGLRKPDELPSAHPKGDSHTSSDGDDLAEPVTLPGSLLAQTLFRFEVGHPTVLAASLCTQSYERLCAWAKHPMLSRVIEALLNSPSVSLNRKSYLISVFEPALFTLACTRFGSRVVESLWKATEQLEDTESVKERLAGVLAKYRHKLNNNQYGHFVHYKLQLNQFAESRDLWRRRMFPRHEKATGKKRNAPTEAVTEPKRNKMHVQKSKKFK</sequence>
<dbReference type="EMBL" id="NIRI02000042">
    <property type="protein sequence ID" value="KAG5451243.1"/>
    <property type="molecule type" value="Genomic_DNA"/>
</dbReference>
<dbReference type="GO" id="GO:0000480">
    <property type="term" value="P:endonucleolytic cleavage in 5'-ETS of tricistronic rRNA transcript (SSU-rRNA, 5.8S rRNA, LSU-rRNA)"/>
    <property type="evidence" value="ECO:0007669"/>
    <property type="project" value="TreeGrafter"/>
</dbReference>
<proteinExistence type="predicted"/>
<feature type="region of interest" description="Disordered" evidence="2">
    <location>
        <begin position="589"/>
        <end position="623"/>
    </location>
</feature>
<name>A0A8T1MPY8_CLOSI</name>
<dbReference type="SUPFAM" id="SSF48371">
    <property type="entry name" value="ARM repeat"/>
    <property type="match status" value="1"/>
</dbReference>
<feature type="compositionally biased region" description="Basic residues" evidence="2">
    <location>
        <begin position="612"/>
        <end position="623"/>
    </location>
</feature>
<dbReference type="GO" id="GO:0000056">
    <property type="term" value="P:ribosomal small subunit export from nucleus"/>
    <property type="evidence" value="ECO:0007669"/>
    <property type="project" value="TreeGrafter"/>
</dbReference>